<dbReference type="Proteomes" id="UP000215127">
    <property type="component" value="Chromosome 7"/>
</dbReference>
<evidence type="ECO:0000313" key="3">
    <source>
        <dbReference type="EMBL" id="SMQ52850.1"/>
    </source>
</evidence>
<reference evidence="3 4" key="1">
    <citation type="submission" date="2016-06" db="EMBL/GenBank/DDBJ databases">
        <authorList>
            <person name="Kjaerup R.B."/>
            <person name="Dalgaard T.S."/>
            <person name="Juul-Madsen H.R."/>
        </authorList>
    </citation>
    <scope>NUCLEOTIDE SEQUENCE [LARGE SCALE GENOMIC DNA]</scope>
</reference>
<accession>A0A1X7S003</accession>
<evidence type="ECO:0000313" key="4">
    <source>
        <dbReference type="Proteomes" id="UP000215127"/>
    </source>
</evidence>
<keyword evidence="2" id="KW-0472">Membrane</keyword>
<name>A0A1X7S003_ZYMT9</name>
<dbReference type="EMBL" id="LT853698">
    <property type="protein sequence ID" value="SMQ52850.1"/>
    <property type="molecule type" value="Genomic_DNA"/>
</dbReference>
<protein>
    <submittedName>
        <fullName evidence="3">Uncharacterized protein</fullName>
    </submittedName>
</protein>
<evidence type="ECO:0000256" key="1">
    <source>
        <dbReference type="SAM" id="MobiDB-lite"/>
    </source>
</evidence>
<keyword evidence="2" id="KW-0812">Transmembrane</keyword>
<feature type="transmembrane region" description="Helical" evidence="2">
    <location>
        <begin position="12"/>
        <end position="31"/>
    </location>
</feature>
<feature type="region of interest" description="Disordered" evidence="1">
    <location>
        <begin position="75"/>
        <end position="99"/>
    </location>
</feature>
<gene>
    <name evidence="3" type="ORF">ZT3D7_G8003</name>
</gene>
<proteinExistence type="predicted"/>
<feature type="compositionally biased region" description="Basic and acidic residues" evidence="1">
    <location>
        <begin position="82"/>
        <end position="95"/>
    </location>
</feature>
<feature type="region of interest" description="Disordered" evidence="1">
    <location>
        <begin position="120"/>
        <end position="141"/>
    </location>
</feature>
<evidence type="ECO:0000256" key="2">
    <source>
        <dbReference type="SAM" id="Phobius"/>
    </source>
</evidence>
<keyword evidence="2" id="KW-1133">Transmembrane helix</keyword>
<sequence>MSPTVETIGNVFLAISAWALVITLCTVTLPIDPAPPVKKFSRKPGDTRTDEEILRARYQAKHGEDGYERLEAVRRRGRQPRAARDRRAAEARAEDMVAQTANVRRESRLACVDRLMSTYQSGTIPLDGERGDEFGSGQDEE</sequence>
<dbReference type="AlphaFoldDB" id="A0A1X7S003"/>
<keyword evidence="4" id="KW-1185">Reference proteome</keyword>
<organism evidence="3 4">
    <name type="scientific">Zymoseptoria tritici (strain ST99CH_3D7)</name>
    <dbReference type="NCBI Taxonomy" id="1276538"/>
    <lineage>
        <taxon>Eukaryota</taxon>
        <taxon>Fungi</taxon>
        <taxon>Dikarya</taxon>
        <taxon>Ascomycota</taxon>
        <taxon>Pezizomycotina</taxon>
        <taxon>Dothideomycetes</taxon>
        <taxon>Dothideomycetidae</taxon>
        <taxon>Mycosphaerellales</taxon>
        <taxon>Mycosphaerellaceae</taxon>
        <taxon>Zymoseptoria</taxon>
    </lineage>
</organism>